<dbReference type="Pfam" id="PF01553">
    <property type="entry name" value="Acyltransferase"/>
    <property type="match status" value="1"/>
</dbReference>
<evidence type="ECO:0000259" key="3">
    <source>
        <dbReference type="SMART" id="SM00563"/>
    </source>
</evidence>
<dbReference type="SUPFAM" id="SSF69593">
    <property type="entry name" value="Glycerol-3-phosphate (1)-acyltransferase"/>
    <property type="match status" value="1"/>
</dbReference>
<keyword evidence="2" id="KW-0012">Acyltransferase</keyword>
<dbReference type="PANTHER" id="PTHR10434:SF55">
    <property type="entry name" value="POSSIBLE ACYLTRANSFERASE"/>
    <property type="match status" value="1"/>
</dbReference>
<dbReference type="SMART" id="SM00563">
    <property type="entry name" value="PlsC"/>
    <property type="match status" value="1"/>
</dbReference>
<accession>A0ABQ6YHR8</accession>
<evidence type="ECO:0000313" key="5">
    <source>
        <dbReference type="Proteomes" id="UP000798951"/>
    </source>
</evidence>
<feature type="domain" description="Phospholipid/glycerol acyltransferase" evidence="3">
    <location>
        <begin position="17"/>
        <end position="112"/>
    </location>
</feature>
<dbReference type="Proteomes" id="UP000798951">
    <property type="component" value="Unassembled WGS sequence"/>
</dbReference>
<keyword evidence="5" id="KW-1185">Reference proteome</keyword>
<comment type="caution">
    <text evidence="4">The sequence shown here is derived from an EMBL/GenBank/DDBJ whole genome shotgun (WGS) entry which is preliminary data.</text>
</comment>
<organism evidence="4 5">
    <name type="scientific">Nocardia caishijiensis</name>
    <dbReference type="NCBI Taxonomy" id="184756"/>
    <lineage>
        <taxon>Bacteria</taxon>
        <taxon>Bacillati</taxon>
        <taxon>Actinomycetota</taxon>
        <taxon>Actinomycetes</taxon>
        <taxon>Mycobacteriales</taxon>
        <taxon>Nocardiaceae</taxon>
        <taxon>Nocardia</taxon>
    </lineage>
</organism>
<dbReference type="PANTHER" id="PTHR10434">
    <property type="entry name" value="1-ACYL-SN-GLYCEROL-3-PHOSPHATE ACYLTRANSFERASE"/>
    <property type="match status" value="1"/>
</dbReference>
<keyword evidence="1" id="KW-0808">Transferase</keyword>
<evidence type="ECO:0000256" key="2">
    <source>
        <dbReference type="ARBA" id="ARBA00023315"/>
    </source>
</evidence>
<dbReference type="CDD" id="cd07989">
    <property type="entry name" value="LPLAT_AGPAT-like"/>
    <property type="match status" value="1"/>
</dbReference>
<sequence>MTPRVDRRGESRSVRRGVDVGRRPHFLAEREVFEGFPGVVMRAVEQIPVDRASDPGEAFRAASAALRSGRVVVIMPEGTITRDPAGMPGPMKTGAARLAKANPGVPVVPTTTSPSER</sequence>
<gene>
    <name evidence="4" type="ORF">FNL39_108131</name>
</gene>
<name>A0ABQ6YHR8_9NOCA</name>
<reference evidence="4 5" key="1">
    <citation type="submission" date="2019-07" db="EMBL/GenBank/DDBJ databases">
        <title>Genomic Encyclopedia of Type Strains, Phase IV (KMG-IV): sequencing the most valuable type-strain genomes for metagenomic binning, comparative biology and taxonomic classification.</title>
        <authorList>
            <person name="Goeker M."/>
        </authorList>
    </citation>
    <scope>NUCLEOTIDE SEQUENCE [LARGE SCALE GENOMIC DNA]</scope>
    <source>
        <strain evidence="4 5">DSM 44831</strain>
    </source>
</reference>
<evidence type="ECO:0000256" key="1">
    <source>
        <dbReference type="ARBA" id="ARBA00022679"/>
    </source>
</evidence>
<dbReference type="InterPro" id="IPR002123">
    <property type="entry name" value="Plipid/glycerol_acylTrfase"/>
</dbReference>
<proteinExistence type="predicted"/>
<protein>
    <submittedName>
        <fullName evidence="4">Acyltransferase-like protein</fullName>
    </submittedName>
</protein>
<dbReference type="RefSeq" id="WP_067986566.1">
    <property type="nucleotide sequence ID" value="NZ_VMSD01000008.1"/>
</dbReference>
<dbReference type="EMBL" id="VMSD01000008">
    <property type="protein sequence ID" value="KAF0845323.1"/>
    <property type="molecule type" value="Genomic_DNA"/>
</dbReference>
<evidence type="ECO:0000313" key="4">
    <source>
        <dbReference type="EMBL" id="KAF0845323.1"/>
    </source>
</evidence>